<dbReference type="EMBL" id="NAJQ01000082">
    <property type="protein sequence ID" value="TKA79785.1"/>
    <property type="molecule type" value="Genomic_DNA"/>
</dbReference>
<organism evidence="3 4">
    <name type="scientific">Friedmanniomyces simplex</name>
    <dbReference type="NCBI Taxonomy" id="329884"/>
    <lineage>
        <taxon>Eukaryota</taxon>
        <taxon>Fungi</taxon>
        <taxon>Dikarya</taxon>
        <taxon>Ascomycota</taxon>
        <taxon>Pezizomycotina</taxon>
        <taxon>Dothideomycetes</taxon>
        <taxon>Dothideomycetidae</taxon>
        <taxon>Mycosphaerellales</taxon>
        <taxon>Teratosphaeriaceae</taxon>
        <taxon>Friedmanniomyces</taxon>
    </lineage>
</organism>
<evidence type="ECO:0000256" key="1">
    <source>
        <dbReference type="SAM" id="MobiDB-lite"/>
    </source>
</evidence>
<dbReference type="PANTHER" id="PTHR28029">
    <property type="entry name" value="PROTEIN ILM1"/>
    <property type="match status" value="1"/>
</dbReference>
<feature type="transmembrane region" description="Helical" evidence="2">
    <location>
        <begin position="7"/>
        <end position="25"/>
    </location>
</feature>
<proteinExistence type="predicted"/>
<dbReference type="InterPro" id="IPR018815">
    <property type="entry name" value="Incr_loss_mito_DNA_1"/>
</dbReference>
<dbReference type="Proteomes" id="UP000309340">
    <property type="component" value="Unassembled WGS sequence"/>
</dbReference>
<dbReference type="AlphaFoldDB" id="A0A4U0XXB5"/>
<comment type="caution">
    <text evidence="3">The sequence shown here is derived from an EMBL/GenBank/DDBJ whole genome shotgun (WGS) entry which is preliminary data.</text>
</comment>
<dbReference type="OrthoDB" id="5211263at2759"/>
<name>A0A4U0XXB5_9PEZI</name>
<keyword evidence="4" id="KW-1185">Reference proteome</keyword>
<evidence type="ECO:0000256" key="2">
    <source>
        <dbReference type="SAM" id="Phobius"/>
    </source>
</evidence>
<keyword evidence="2" id="KW-0472">Membrane</keyword>
<feature type="transmembrane region" description="Helical" evidence="2">
    <location>
        <begin position="58"/>
        <end position="76"/>
    </location>
</feature>
<evidence type="ECO:0000313" key="3">
    <source>
        <dbReference type="EMBL" id="TKA79785.1"/>
    </source>
</evidence>
<gene>
    <name evidence="3" type="ORF">B0A55_03307</name>
</gene>
<dbReference type="PANTHER" id="PTHR28029:SF1">
    <property type="entry name" value="PROTEIN ILM1"/>
    <property type="match status" value="1"/>
</dbReference>
<sequence>MGLISGCTIIRAISLFHITAAYFFLTAPKKLVDQNVVFILGESMRLPHITTMDKPSDASAFLAIIIAFLGVSDLTAANMSEELALQYWLAAVPVRLLFLFIVTGYVYLFKPDGLLGSKSITKASIGEPLQNSLVFAWGFFELAAWFWCQVFTSLRDERRELLKRRQEKILAERDTFMASVIIFTFGCISLIFDITIIVLFARRKLNPVPFLVMSSIKALFWIFIFVIDIVEAAGEFHEVSGFLFSAVLFATSVGQLVYGAVIMHRGRKGVYTRGNYAGVETGYRGAEGAGHESPPRGSYAGYNPHGAPPNPFRDTSREPSPAAASRQPLVTEPATATHPAFRKPGEAESYYNNEPPHNSFEMQNPATGYRDN</sequence>
<feature type="transmembrane region" description="Helical" evidence="2">
    <location>
        <begin position="175"/>
        <end position="201"/>
    </location>
</feature>
<feature type="transmembrane region" description="Helical" evidence="2">
    <location>
        <begin position="207"/>
        <end position="230"/>
    </location>
</feature>
<keyword evidence="2" id="KW-1133">Transmembrane helix</keyword>
<feature type="transmembrane region" description="Helical" evidence="2">
    <location>
        <begin position="242"/>
        <end position="263"/>
    </location>
</feature>
<feature type="transmembrane region" description="Helical" evidence="2">
    <location>
        <begin position="88"/>
        <end position="108"/>
    </location>
</feature>
<reference evidence="3 4" key="1">
    <citation type="submission" date="2017-03" db="EMBL/GenBank/DDBJ databases">
        <title>Genomes of endolithic fungi from Antarctica.</title>
        <authorList>
            <person name="Coleine C."/>
            <person name="Masonjones S."/>
            <person name="Stajich J.E."/>
        </authorList>
    </citation>
    <scope>NUCLEOTIDE SEQUENCE [LARGE SCALE GENOMIC DNA]</scope>
    <source>
        <strain evidence="3 4">CCFEE 5184</strain>
    </source>
</reference>
<feature type="region of interest" description="Disordered" evidence="1">
    <location>
        <begin position="286"/>
        <end position="372"/>
    </location>
</feature>
<dbReference type="Pfam" id="PF10311">
    <property type="entry name" value="Ilm1"/>
    <property type="match status" value="1"/>
</dbReference>
<feature type="compositionally biased region" description="Polar residues" evidence="1">
    <location>
        <begin position="350"/>
        <end position="366"/>
    </location>
</feature>
<protein>
    <submittedName>
        <fullName evidence="3">Uncharacterized protein</fullName>
    </submittedName>
</protein>
<keyword evidence="2" id="KW-0812">Transmembrane</keyword>
<accession>A0A4U0XXB5</accession>
<evidence type="ECO:0000313" key="4">
    <source>
        <dbReference type="Proteomes" id="UP000309340"/>
    </source>
</evidence>